<dbReference type="PANTHER" id="PTHR14155">
    <property type="entry name" value="RING FINGER DOMAIN-CONTAINING"/>
    <property type="match status" value="1"/>
</dbReference>
<feature type="transmembrane region" description="Helical" evidence="8">
    <location>
        <begin position="53"/>
        <end position="72"/>
    </location>
</feature>
<evidence type="ECO:0000256" key="2">
    <source>
        <dbReference type="ARBA" id="ARBA00012483"/>
    </source>
</evidence>
<evidence type="ECO:0000256" key="5">
    <source>
        <dbReference type="ARBA" id="ARBA00022833"/>
    </source>
</evidence>
<keyword evidence="4 7" id="KW-0863">Zinc-finger</keyword>
<dbReference type="InterPro" id="IPR013083">
    <property type="entry name" value="Znf_RING/FYVE/PHD"/>
</dbReference>
<dbReference type="OrthoDB" id="677739at2759"/>
<comment type="caution">
    <text evidence="10">The sequence shown here is derived from an EMBL/GenBank/DDBJ whole genome shotgun (WGS) entry which is preliminary data.</text>
</comment>
<evidence type="ECO:0000256" key="4">
    <source>
        <dbReference type="ARBA" id="ARBA00022771"/>
    </source>
</evidence>
<dbReference type="CDD" id="cd16461">
    <property type="entry name" value="RING-H2_EL5-like"/>
    <property type="match status" value="1"/>
</dbReference>
<dbReference type="PANTHER" id="PTHR14155:SF497">
    <property type="entry name" value="RING-TYPE DOMAIN-CONTAINING PROTEIN"/>
    <property type="match status" value="1"/>
</dbReference>
<name>A0A835BNL5_9POAL</name>
<dbReference type="UniPathway" id="UPA00143"/>
<comment type="similarity">
    <text evidence="6">Belongs to the RING-type zinc finger family. ATL subfamily.</text>
</comment>
<dbReference type="GO" id="GO:0061630">
    <property type="term" value="F:ubiquitin protein ligase activity"/>
    <property type="evidence" value="ECO:0007669"/>
    <property type="project" value="UniProtKB-EC"/>
</dbReference>
<dbReference type="InterPro" id="IPR053238">
    <property type="entry name" value="RING-H2_zinc_finger"/>
</dbReference>
<evidence type="ECO:0000259" key="9">
    <source>
        <dbReference type="PROSITE" id="PS50089"/>
    </source>
</evidence>
<evidence type="ECO:0000313" key="10">
    <source>
        <dbReference type="EMBL" id="KAF8698213.1"/>
    </source>
</evidence>
<dbReference type="AlphaFoldDB" id="A0A835BNL5"/>
<dbReference type="Pfam" id="PF13639">
    <property type="entry name" value="zf-RING_2"/>
    <property type="match status" value="1"/>
</dbReference>
<dbReference type="EMBL" id="JACEFO010001866">
    <property type="protein sequence ID" value="KAF8698213.1"/>
    <property type="molecule type" value="Genomic_DNA"/>
</dbReference>
<dbReference type="SUPFAM" id="SSF57850">
    <property type="entry name" value="RING/U-box"/>
    <property type="match status" value="1"/>
</dbReference>
<accession>A0A835BNL5</accession>
<keyword evidence="11" id="KW-1185">Reference proteome</keyword>
<protein>
    <recommendedName>
        <fullName evidence="2">RING-type E3 ubiquitin transferase</fullName>
        <ecNumber evidence="2">2.3.2.27</ecNumber>
    </recommendedName>
</protein>
<dbReference type="GO" id="GO:0016567">
    <property type="term" value="P:protein ubiquitination"/>
    <property type="evidence" value="ECO:0007669"/>
    <property type="project" value="UniProtKB-UniPathway"/>
</dbReference>
<dbReference type="Proteomes" id="UP000636709">
    <property type="component" value="Unassembled WGS sequence"/>
</dbReference>
<keyword evidence="8" id="KW-0472">Membrane</keyword>
<feature type="domain" description="RING-type" evidence="9">
    <location>
        <begin position="152"/>
        <end position="194"/>
    </location>
</feature>
<gene>
    <name evidence="10" type="ORF">HU200_035733</name>
</gene>
<dbReference type="SMART" id="SM00184">
    <property type="entry name" value="RING"/>
    <property type="match status" value="1"/>
</dbReference>
<dbReference type="Gramene" id="Dexi4A01G0003940.1">
    <property type="protein sequence ID" value="Dexi4A01G0003940.1:cds"/>
    <property type="gene ID" value="Dexi4A01G0003940"/>
</dbReference>
<keyword evidence="3" id="KW-0479">Metal-binding</keyword>
<dbReference type="Gene3D" id="3.30.40.10">
    <property type="entry name" value="Zinc/RING finger domain, C3HC4 (zinc finger)"/>
    <property type="match status" value="1"/>
</dbReference>
<evidence type="ECO:0000256" key="7">
    <source>
        <dbReference type="PROSITE-ProRule" id="PRU00175"/>
    </source>
</evidence>
<keyword evidence="8" id="KW-1133">Transmembrane helix</keyword>
<dbReference type="PROSITE" id="PS50089">
    <property type="entry name" value="ZF_RING_2"/>
    <property type="match status" value="1"/>
</dbReference>
<organism evidence="10 11">
    <name type="scientific">Digitaria exilis</name>
    <dbReference type="NCBI Taxonomy" id="1010633"/>
    <lineage>
        <taxon>Eukaryota</taxon>
        <taxon>Viridiplantae</taxon>
        <taxon>Streptophyta</taxon>
        <taxon>Embryophyta</taxon>
        <taxon>Tracheophyta</taxon>
        <taxon>Spermatophyta</taxon>
        <taxon>Magnoliopsida</taxon>
        <taxon>Liliopsida</taxon>
        <taxon>Poales</taxon>
        <taxon>Poaceae</taxon>
        <taxon>PACMAD clade</taxon>
        <taxon>Panicoideae</taxon>
        <taxon>Panicodae</taxon>
        <taxon>Paniceae</taxon>
        <taxon>Anthephorinae</taxon>
        <taxon>Digitaria</taxon>
    </lineage>
</organism>
<evidence type="ECO:0000256" key="3">
    <source>
        <dbReference type="ARBA" id="ARBA00022723"/>
    </source>
</evidence>
<proteinExistence type="inferred from homology"/>
<dbReference type="InterPro" id="IPR001841">
    <property type="entry name" value="Znf_RING"/>
</dbReference>
<sequence length="206" mass="21174">MVLPSADALLPANPPSHPAMRRRDGGGGYENRLLIPLLLAASALLFFVTYQLFGLAAAGAVVAVFVVFALAAHRVRFSRRFPFLHLSLDAAGSGVRRGGGVGEEEGVVLVFPAGTAGGGMDAAAISALPAAFRYKRGGGGGAHAAATGWAQCAICLGLVRAGEAVRRLPACGHLFHAGCIEKWLRAHATCPLCRAIVTAGEPEVPV</sequence>
<evidence type="ECO:0000256" key="8">
    <source>
        <dbReference type="SAM" id="Phobius"/>
    </source>
</evidence>
<keyword evidence="5" id="KW-0862">Zinc</keyword>
<comment type="catalytic activity">
    <reaction evidence="1">
        <text>S-ubiquitinyl-[E2 ubiquitin-conjugating enzyme]-L-cysteine + [acceptor protein]-L-lysine = [E2 ubiquitin-conjugating enzyme]-L-cysteine + N(6)-ubiquitinyl-[acceptor protein]-L-lysine.</text>
        <dbReference type="EC" id="2.3.2.27"/>
    </reaction>
</comment>
<evidence type="ECO:0000256" key="1">
    <source>
        <dbReference type="ARBA" id="ARBA00000900"/>
    </source>
</evidence>
<dbReference type="GO" id="GO:0008270">
    <property type="term" value="F:zinc ion binding"/>
    <property type="evidence" value="ECO:0007669"/>
    <property type="project" value="UniProtKB-KW"/>
</dbReference>
<evidence type="ECO:0000313" key="11">
    <source>
        <dbReference type="Proteomes" id="UP000636709"/>
    </source>
</evidence>
<reference evidence="10" key="1">
    <citation type="submission" date="2020-07" db="EMBL/GenBank/DDBJ databases">
        <title>Genome sequence and genetic diversity analysis of an under-domesticated orphan crop, white fonio (Digitaria exilis).</title>
        <authorList>
            <person name="Bennetzen J.L."/>
            <person name="Chen S."/>
            <person name="Ma X."/>
            <person name="Wang X."/>
            <person name="Yssel A.E.J."/>
            <person name="Chaluvadi S.R."/>
            <person name="Johnson M."/>
            <person name="Gangashetty P."/>
            <person name="Hamidou F."/>
            <person name="Sanogo M.D."/>
            <person name="Zwaenepoel A."/>
            <person name="Wallace J."/>
            <person name="Van De Peer Y."/>
            <person name="Van Deynze A."/>
        </authorList>
    </citation>
    <scope>NUCLEOTIDE SEQUENCE</scope>
    <source>
        <tissue evidence="10">Leaves</tissue>
    </source>
</reference>
<dbReference type="EC" id="2.3.2.27" evidence="2"/>
<keyword evidence="8" id="KW-0812">Transmembrane</keyword>
<evidence type="ECO:0000256" key="6">
    <source>
        <dbReference type="ARBA" id="ARBA00024209"/>
    </source>
</evidence>